<dbReference type="RefSeq" id="WP_145880090.1">
    <property type="nucleotide sequence ID" value="NZ_CP046904.1"/>
</dbReference>
<feature type="signal peptide" evidence="1">
    <location>
        <begin position="1"/>
        <end position="30"/>
    </location>
</feature>
<dbReference type="OrthoDB" id="6080579at2"/>
<gene>
    <name evidence="2" type="ORF">GO485_28740</name>
    <name evidence="3" type="ORF">IP92_04841</name>
</gene>
<keyword evidence="1" id="KW-0732">Signal</keyword>
<evidence type="ECO:0008006" key="6">
    <source>
        <dbReference type="Google" id="ProtNLM"/>
    </source>
</evidence>
<dbReference type="EMBL" id="VLKW01000011">
    <property type="protein sequence ID" value="TWI43787.1"/>
    <property type="molecule type" value="Genomic_DNA"/>
</dbReference>
<feature type="chain" id="PRO_5044617716" description="CzcE family metal-binding protein" evidence="1">
    <location>
        <begin position="31"/>
        <end position="105"/>
    </location>
</feature>
<reference evidence="3 4" key="1">
    <citation type="journal article" date="2015" name="Stand. Genomic Sci.">
        <title>Genomic Encyclopedia of Bacterial and Archaeal Type Strains, Phase III: the genomes of soil and plant-associated and newly described type strains.</title>
        <authorList>
            <person name="Whitman W.B."/>
            <person name="Woyke T."/>
            <person name="Klenk H.P."/>
            <person name="Zhou Y."/>
            <person name="Lilburn T.G."/>
            <person name="Beck B.J."/>
            <person name="De Vos P."/>
            <person name="Vandamme P."/>
            <person name="Eisen J.A."/>
            <person name="Garrity G."/>
            <person name="Hugenholtz P."/>
            <person name="Kyrpides N.C."/>
        </authorList>
    </citation>
    <scope>NUCLEOTIDE SEQUENCE [LARGE SCALE GENOMIC DNA]</scope>
    <source>
        <strain evidence="3 4">CGMCC 1.10685</strain>
    </source>
</reference>
<proteinExistence type="predicted"/>
<reference evidence="2 5" key="3">
    <citation type="submission" date="2019-12" db="EMBL/GenBank/DDBJ databases">
        <title>Draft Genome Sequences of Six Type Strains of the Genus Massilia.</title>
        <authorList>
            <person name="Miess H."/>
            <person name="Frediansyah A."/>
            <person name="Goeker M."/>
            <person name="Gross H."/>
        </authorList>
    </citation>
    <scope>NUCLEOTIDE SEQUENCE [LARGE SCALE GENOMIC DNA]</scope>
    <source>
        <strain evidence="2 5">DSM 26639</strain>
    </source>
</reference>
<reference evidence="3" key="2">
    <citation type="submission" date="2019-07" db="EMBL/GenBank/DDBJ databases">
        <authorList>
            <person name="Whitman W."/>
            <person name="Huntemann M."/>
            <person name="Clum A."/>
            <person name="Pillay M."/>
            <person name="Palaniappan K."/>
            <person name="Varghese N."/>
            <person name="Mikhailova N."/>
            <person name="Stamatis D."/>
            <person name="Reddy T."/>
            <person name="Daum C."/>
            <person name="Shapiro N."/>
            <person name="Ivanova N."/>
            <person name="Kyrpides N."/>
            <person name="Woyke T."/>
        </authorList>
    </citation>
    <scope>NUCLEOTIDE SEQUENCE</scope>
    <source>
        <strain evidence="3">CGMCC 1.10685</strain>
    </source>
</reference>
<evidence type="ECO:0000313" key="5">
    <source>
        <dbReference type="Proteomes" id="UP000437862"/>
    </source>
</evidence>
<evidence type="ECO:0000313" key="3">
    <source>
        <dbReference type="EMBL" id="TWI43787.1"/>
    </source>
</evidence>
<evidence type="ECO:0000313" key="2">
    <source>
        <dbReference type="EMBL" id="QGZ42630.1"/>
    </source>
</evidence>
<evidence type="ECO:0000313" key="4">
    <source>
        <dbReference type="Proteomes" id="UP000315112"/>
    </source>
</evidence>
<dbReference type="EMBL" id="CP046904">
    <property type="protein sequence ID" value="QGZ42630.1"/>
    <property type="molecule type" value="Genomic_DNA"/>
</dbReference>
<protein>
    <recommendedName>
        <fullName evidence="6">CzcE family metal-binding protein</fullName>
    </recommendedName>
</protein>
<organism evidence="3 4">
    <name type="scientific">Pseudoduganella flava</name>
    <dbReference type="NCBI Taxonomy" id="871742"/>
    <lineage>
        <taxon>Bacteria</taxon>
        <taxon>Pseudomonadati</taxon>
        <taxon>Pseudomonadota</taxon>
        <taxon>Betaproteobacteria</taxon>
        <taxon>Burkholderiales</taxon>
        <taxon>Oxalobacteraceae</taxon>
        <taxon>Telluria group</taxon>
        <taxon>Pseudoduganella</taxon>
    </lineage>
</organism>
<dbReference type="AlphaFoldDB" id="A0A562PH72"/>
<keyword evidence="5" id="KW-1185">Reference proteome</keyword>
<evidence type="ECO:0000256" key="1">
    <source>
        <dbReference type="SAM" id="SignalP"/>
    </source>
</evidence>
<dbReference type="Proteomes" id="UP000315112">
    <property type="component" value="Unassembled WGS sequence"/>
</dbReference>
<name>A0A562PH72_9BURK</name>
<dbReference type="Proteomes" id="UP000437862">
    <property type="component" value="Chromosome"/>
</dbReference>
<sequence>MNIRHLATCVAHRLTAASLLTAVAIASAWAQDRPATNAADNDTAIGYRSVAQAFATVPHKPGAEVRVTPNGWTIVSFSTPETVVWSFAPADHYAAPAVVRRTLVT</sequence>
<accession>A0A562PH72</accession>